<dbReference type="EMBL" id="BGPR01019484">
    <property type="protein sequence ID" value="GBN82085.1"/>
    <property type="molecule type" value="Genomic_DNA"/>
</dbReference>
<evidence type="ECO:0000313" key="2">
    <source>
        <dbReference type="Proteomes" id="UP000499080"/>
    </source>
</evidence>
<evidence type="ECO:0000313" key="1">
    <source>
        <dbReference type="EMBL" id="GBN82085.1"/>
    </source>
</evidence>
<keyword evidence="2" id="KW-1185">Reference proteome</keyword>
<organism evidence="1 2">
    <name type="scientific">Araneus ventricosus</name>
    <name type="common">Orbweaver spider</name>
    <name type="synonym">Epeira ventricosa</name>
    <dbReference type="NCBI Taxonomy" id="182803"/>
    <lineage>
        <taxon>Eukaryota</taxon>
        <taxon>Metazoa</taxon>
        <taxon>Ecdysozoa</taxon>
        <taxon>Arthropoda</taxon>
        <taxon>Chelicerata</taxon>
        <taxon>Arachnida</taxon>
        <taxon>Araneae</taxon>
        <taxon>Araneomorphae</taxon>
        <taxon>Entelegynae</taxon>
        <taxon>Araneoidea</taxon>
        <taxon>Araneidae</taxon>
        <taxon>Araneus</taxon>
    </lineage>
</organism>
<feature type="non-terminal residue" evidence="1">
    <location>
        <position position="1"/>
    </location>
</feature>
<dbReference type="Proteomes" id="UP000499080">
    <property type="component" value="Unassembled WGS sequence"/>
</dbReference>
<dbReference type="AlphaFoldDB" id="A0A4Y2S496"/>
<accession>A0A4Y2S496</accession>
<gene>
    <name evidence="1" type="ORF">AVEN_214800_1</name>
</gene>
<reference evidence="1 2" key="1">
    <citation type="journal article" date="2019" name="Sci. Rep.">
        <title>Orb-weaving spider Araneus ventricosus genome elucidates the spidroin gene catalogue.</title>
        <authorList>
            <person name="Kono N."/>
            <person name="Nakamura H."/>
            <person name="Ohtoshi R."/>
            <person name="Moran D.A.P."/>
            <person name="Shinohara A."/>
            <person name="Yoshida Y."/>
            <person name="Fujiwara M."/>
            <person name="Mori M."/>
            <person name="Tomita M."/>
            <person name="Arakawa K."/>
        </authorList>
    </citation>
    <scope>NUCLEOTIDE SEQUENCE [LARGE SCALE GENOMIC DNA]</scope>
</reference>
<comment type="caution">
    <text evidence="1">The sequence shown here is derived from an EMBL/GenBank/DDBJ whole genome shotgun (WGS) entry which is preliminary data.</text>
</comment>
<name>A0A4Y2S496_ARAVE</name>
<sequence>TASSSPHLDKLAHLVELIHCIWKKKNLSFKICKIM</sequence>
<proteinExistence type="predicted"/>
<protein>
    <submittedName>
        <fullName evidence="1">Uncharacterized protein</fullName>
    </submittedName>
</protein>